<dbReference type="SMART" id="SM00342">
    <property type="entry name" value="HTH_ARAC"/>
    <property type="match status" value="1"/>
</dbReference>
<dbReference type="InterPro" id="IPR050204">
    <property type="entry name" value="AraC_XylS_family_regulators"/>
</dbReference>
<dbReference type="PANTHER" id="PTHR46796:SF15">
    <property type="entry name" value="BLL1074 PROTEIN"/>
    <property type="match status" value="1"/>
</dbReference>
<dbReference type="PANTHER" id="PTHR46796">
    <property type="entry name" value="HTH-TYPE TRANSCRIPTIONAL ACTIVATOR RHAS-RELATED"/>
    <property type="match status" value="1"/>
</dbReference>
<keyword evidence="1" id="KW-0805">Transcription regulation</keyword>
<keyword evidence="6" id="KW-1185">Reference proteome</keyword>
<dbReference type="Gene3D" id="1.10.10.60">
    <property type="entry name" value="Homeodomain-like"/>
    <property type="match status" value="1"/>
</dbReference>
<evidence type="ECO:0000256" key="1">
    <source>
        <dbReference type="ARBA" id="ARBA00023015"/>
    </source>
</evidence>
<dbReference type="PROSITE" id="PS01124">
    <property type="entry name" value="HTH_ARAC_FAMILY_2"/>
    <property type="match status" value="1"/>
</dbReference>
<evidence type="ECO:0000259" key="4">
    <source>
        <dbReference type="PROSITE" id="PS01124"/>
    </source>
</evidence>
<dbReference type="GO" id="GO:0003700">
    <property type="term" value="F:DNA-binding transcription factor activity"/>
    <property type="evidence" value="ECO:0007669"/>
    <property type="project" value="InterPro"/>
</dbReference>
<evidence type="ECO:0000313" key="5">
    <source>
        <dbReference type="EMBL" id="RZT84809.1"/>
    </source>
</evidence>
<dbReference type="InterPro" id="IPR009057">
    <property type="entry name" value="Homeodomain-like_sf"/>
</dbReference>
<dbReference type="OrthoDB" id="2559672at2"/>
<accession>A0A4Q7UXF1</accession>
<gene>
    <name evidence="5" type="ORF">EV383_1665</name>
</gene>
<dbReference type="Pfam" id="PF12833">
    <property type="entry name" value="HTH_18"/>
    <property type="match status" value="1"/>
</dbReference>
<name>A0A4Q7UXF1_PSEST</name>
<comment type="caution">
    <text evidence="5">The sequence shown here is derived from an EMBL/GenBank/DDBJ whole genome shotgun (WGS) entry which is preliminary data.</text>
</comment>
<sequence>MGAGRAIPGIDEDGAHRWRPSARLRGHVTDIWAWRQGATAPGTHQGVPGGHLTVVLCLDGDMELLRAPDPARSPGRYVTSVAGLHGSPAVIATGPAQTGMQLRLTWRGARDLLGLPAGQLGGDVVDLAVLLPEITSILDRLREAPTWPARFALLDRELCRVIGNRDSPGEPAREIVRAWDVLLATGGTTRVTELAGEVGWSRRHLGERFRAETGLGTKTAARLIRFERACDLLRSPARPGLADVAAVCGYADQPHLARDFRDLAGLTATEWLAERPS</sequence>
<feature type="domain" description="HTH araC/xylS-type" evidence="4">
    <location>
        <begin position="173"/>
        <end position="274"/>
    </location>
</feature>
<reference evidence="5 6" key="1">
    <citation type="submission" date="2019-02" db="EMBL/GenBank/DDBJ databases">
        <title>Sequencing the genomes of 1000 actinobacteria strains.</title>
        <authorList>
            <person name="Klenk H.-P."/>
        </authorList>
    </citation>
    <scope>NUCLEOTIDE SEQUENCE [LARGE SCALE GENOMIC DNA]</scope>
    <source>
        <strain evidence="5 6">DSM 45779</strain>
    </source>
</reference>
<keyword evidence="3" id="KW-0804">Transcription</keyword>
<dbReference type="Proteomes" id="UP000291591">
    <property type="component" value="Unassembled WGS sequence"/>
</dbReference>
<evidence type="ECO:0000256" key="2">
    <source>
        <dbReference type="ARBA" id="ARBA00023125"/>
    </source>
</evidence>
<dbReference type="SUPFAM" id="SSF46689">
    <property type="entry name" value="Homeodomain-like"/>
    <property type="match status" value="1"/>
</dbReference>
<organism evidence="5 6">
    <name type="scientific">Pseudonocardia sediminis</name>
    <dbReference type="NCBI Taxonomy" id="1397368"/>
    <lineage>
        <taxon>Bacteria</taxon>
        <taxon>Bacillati</taxon>
        <taxon>Actinomycetota</taxon>
        <taxon>Actinomycetes</taxon>
        <taxon>Pseudonocardiales</taxon>
        <taxon>Pseudonocardiaceae</taxon>
        <taxon>Pseudonocardia</taxon>
    </lineage>
</organism>
<dbReference type="EMBL" id="SHKL01000001">
    <property type="protein sequence ID" value="RZT84809.1"/>
    <property type="molecule type" value="Genomic_DNA"/>
</dbReference>
<evidence type="ECO:0000256" key="3">
    <source>
        <dbReference type="ARBA" id="ARBA00023163"/>
    </source>
</evidence>
<protein>
    <submittedName>
        <fullName evidence="5">AraC family transcriptional regulator</fullName>
    </submittedName>
</protein>
<dbReference type="AlphaFoldDB" id="A0A4Q7UXF1"/>
<proteinExistence type="predicted"/>
<dbReference type="InterPro" id="IPR018060">
    <property type="entry name" value="HTH_AraC"/>
</dbReference>
<evidence type="ECO:0000313" key="6">
    <source>
        <dbReference type="Proteomes" id="UP000291591"/>
    </source>
</evidence>
<dbReference type="RefSeq" id="WP_130289364.1">
    <property type="nucleotide sequence ID" value="NZ_SHKL01000001.1"/>
</dbReference>
<dbReference type="GO" id="GO:0043565">
    <property type="term" value="F:sequence-specific DNA binding"/>
    <property type="evidence" value="ECO:0007669"/>
    <property type="project" value="InterPro"/>
</dbReference>
<keyword evidence="2" id="KW-0238">DNA-binding</keyword>